<gene>
    <name evidence="1" type="ORF">ASR47_10129</name>
</gene>
<dbReference type="RefSeq" id="WP_065307444.1">
    <property type="nucleotide sequence ID" value="NZ_LOCQ01000051.1"/>
</dbReference>
<dbReference type="AlphaFoldDB" id="A0A1A7C226"/>
<dbReference type="OrthoDB" id="1427362at2"/>
<dbReference type="PATRIC" id="fig|1747903.4.peg.3401"/>
<evidence type="ECO:0000313" key="2">
    <source>
        <dbReference type="Proteomes" id="UP000092713"/>
    </source>
</evidence>
<organism evidence="1 2">
    <name type="scientific">Janthinobacterium psychrotolerans</name>
    <dbReference type="NCBI Taxonomy" id="1747903"/>
    <lineage>
        <taxon>Bacteria</taxon>
        <taxon>Pseudomonadati</taxon>
        <taxon>Pseudomonadota</taxon>
        <taxon>Betaproteobacteria</taxon>
        <taxon>Burkholderiales</taxon>
        <taxon>Oxalobacteraceae</taxon>
        <taxon>Janthinobacterium</taxon>
    </lineage>
</organism>
<dbReference type="EMBL" id="LOCQ01000051">
    <property type="protein sequence ID" value="OBV39787.1"/>
    <property type="molecule type" value="Genomic_DNA"/>
</dbReference>
<keyword evidence="2" id="KW-1185">Reference proteome</keyword>
<protein>
    <submittedName>
        <fullName evidence="1">Uncharacterized protein</fullName>
    </submittedName>
</protein>
<name>A0A1A7C226_9BURK</name>
<reference evidence="1 2" key="1">
    <citation type="submission" date="2016-04" db="EMBL/GenBank/DDBJ databases">
        <title>Draft genome sequence of Janthinobacterium psychrotolerans sp. nov., isolated from freshwater sediments in Denmark.</title>
        <authorList>
            <person name="Gong X."/>
            <person name="Skrivergaard S."/>
            <person name="Korsgaard B.S."/>
            <person name="Schreiber L."/>
            <person name="Marshall I.P."/>
            <person name="Finster K."/>
            <person name="Schramm A."/>
        </authorList>
    </citation>
    <scope>NUCLEOTIDE SEQUENCE [LARGE SCALE GENOMIC DNA]</scope>
    <source>
        <strain evidence="1 2">S3-2</strain>
    </source>
</reference>
<sequence>MPLQEPLRTEIDLYCKRDLAGDLQWHIDQFSFIENEELRKRLGRAFYSARYVAKLMEALLASGDEVHPFIKFQIMQYASIYEAVVVNVLWKNYANHPEVIQLQTHKAYKPVAAFGSLASMKYGDEDIHTCVYRNAKTPRSSIPFRDKLDCAVRIGFVEEAYVEDIKKTYELRNLAHIETEAEKQIEVEIAQAKTGYWRIKPFLEKINSVLAEAEAGLP</sequence>
<dbReference type="STRING" id="1747903.ASR47_10129"/>
<evidence type="ECO:0000313" key="1">
    <source>
        <dbReference type="EMBL" id="OBV39787.1"/>
    </source>
</evidence>
<dbReference type="Proteomes" id="UP000092713">
    <property type="component" value="Unassembled WGS sequence"/>
</dbReference>
<comment type="caution">
    <text evidence="1">The sequence shown here is derived from an EMBL/GenBank/DDBJ whole genome shotgun (WGS) entry which is preliminary data.</text>
</comment>
<proteinExistence type="predicted"/>
<accession>A0A1A7C226</accession>